<reference evidence="2" key="1">
    <citation type="submission" date="2023-05" db="EMBL/GenBank/DDBJ databases">
        <title>Anaerotaeda fermentans gen. nov., sp. nov., a novel anaerobic planctomycete of the new family within the order Sedimentisphaerales isolated from Taman Peninsula, Russia.</title>
        <authorList>
            <person name="Khomyakova M.A."/>
            <person name="Merkel A.Y."/>
            <person name="Slobodkin A.I."/>
        </authorList>
    </citation>
    <scope>NUCLEOTIDE SEQUENCE</scope>
    <source>
        <strain evidence="2">M17dextr</strain>
    </source>
</reference>
<evidence type="ECO:0000313" key="2">
    <source>
        <dbReference type="EMBL" id="MDI6450608.1"/>
    </source>
</evidence>
<evidence type="ECO:0000313" key="3">
    <source>
        <dbReference type="Proteomes" id="UP001431776"/>
    </source>
</evidence>
<name>A0AAW6TXZ1_9BACT</name>
<proteinExistence type="predicted"/>
<sequence length="104" mass="11402">MQTVSVRTLTLLLLLLASVLAHQYVALVPAARADAIWLATGDPNDPDEQPQPECSFAAPRRTWLDDEPNEPSEPIPERAGGLWHLRLAGDDDPNEPGEPMPERA</sequence>
<dbReference type="EMBL" id="JASCXX010000022">
    <property type="protein sequence ID" value="MDI6450608.1"/>
    <property type="molecule type" value="Genomic_DNA"/>
</dbReference>
<comment type="caution">
    <text evidence="2">The sequence shown here is derived from an EMBL/GenBank/DDBJ whole genome shotgun (WGS) entry which is preliminary data.</text>
</comment>
<dbReference type="AlphaFoldDB" id="A0AAW6TXZ1"/>
<accession>A0AAW6TXZ1</accession>
<dbReference type="RefSeq" id="WP_349246018.1">
    <property type="nucleotide sequence ID" value="NZ_JASCXX010000022.1"/>
</dbReference>
<evidence type="ECO:0000256" key="1">
    <source>
        <dbReference type="SAM" id="MobiDB-lite"/>
    </source>
</evidence>
<feature type="region of interest" description="Disordered" evidence="1">
    <location>
        <begin position="85"/>
        <end position="104"/>
    </location>
</feature>
<organism evidence="2 3">
    <name type="scientific">Anaerobaca lacustris</name>
    <dbReference type="NCBI Taxonomy" id="3044600"/>
    <lineage>
        <taxon>Bacteria</taxon>
        <taxon>Pseudomonadati</taxon>
        <taxon>Planctomycetota</taxon>
        <taxon>Phycisphaerae</taxon>
        <taxon>Sedimentisphaerales</taxon>
        <taxon>Anaerobacaceae</taxon>
        <taxon>Anaerobaca</taxon>
    </lineage>
</organism>
<dbReference type="Proteomes" id="UP001431776">
    <property type="component" value="Unassembled WGS sequence"/>
</dbReference>
<protein>
    <submittedName>
        <fullName evidence="2">Uncharacterized protein</fullName>
    </submittedName>
</protein>
<keyword evidence="3" id="KW-1185">Reference proteome</keyword>
<gene>
    <name evidence="2" type="ORF">QJ522_16240</name>
</gene>